<dbReference type="PANTHER" id="PTHR44154:SF1">
    <property type="entry name" value="QUINONE OXIDOREDUCTASE"/>
    <property type="match status" value="1"/>
</dbReference>
<dbReference type="Gene3D" id="3.90.180.10">
    <property type="entry name" value="Medium-chain alcohol dehydrogenases, catalytic domain"/>
    <property type="match status" value="1"/>
</dbReference>
<evidence type="ECO:0000256" key="2">
    <source>
        <dbReference type="ARBA" id="ARBA00022857"/>
    </source>
</evidence>
<dbReference type="InterPro" id="IPR020843">
    <property type="entry name" value="ER"/>
</dbReference>
<sequence length="340" mass="36995">MKAIGLYRYLPIEDPNSLIDIEIETPAPGAHQLLVRVKAVSVNPVDIKTRAPKAGIETIPRILGWDVAGIVEAAGPDCHLFEPGDAVYYAGDWLHPGANSEFHLVDECIVARKPNSLDFAQAAALPLTTLTAWEGIFDRLMIAPEPEKNRGKSILIINAAGGVGSIAAQFAQWAGLKVIGTASRPASIQWAKAHGVAVILDHRQSLASQLQQYGYTNVDYILCLKNVAQHWHTMAEIIAPQGKICLIDDVYAPLDIAIFQPKSATIAFENVFTRPNFHTADMTEQHHILTGVAELIDAGVLQTTLNERLSPISADTLRQAHARVETGEMVGKLVVEQFPE</sequence>
<comment type="similarity">
    <text evidence="1 3">Belongs to the zinc-containing alcohol dehydrogenase family. Quinone oxidoreductase subfamily.</text>
</comment>
<dbReference type="CDD" id="cd08252">
    <property type="entry name" value="AL_MDR"/>
    <property type="match status" value="1"/>
</dbReference>
<dbReference type="SUPFAM" id="SSF51735">
    <property type="entry name" value="NAD(P)-binding Rossmann-fold domains"/>
    <property type="match status" value="1"/>
</dbReference>
<reference evidence="5" key="1">
    <citation type="submission" date="2020-10" db="EMBL/GenBank/DDBJ databases">
        <title>Taxonomic study of unclassified bacteria belonging to the class Ktedonobacteria.</title>
        <authorList>
            <person name="Yabe S."/>
            <person name="Wang C.M."/>
            <person name="Zheng Y."/>
            <person name="Sakai Y."/>
            <person name="Cavaletti L."/>
            <person name="Monciardini P."/>
            <person name="Donadio S."/>
        </authorList>
    </citation>
    <scope>NUCLEOTIDE SEQUENCE</scope>
    <source>
        <strain evidence="5">ID150040</strain>
    </source>
</reference>
<feature type="domain" description="Enoyl reductase (ER)" evidence="4">
    <location>
        <begin position="13"/>
        <end position="335"/>
    </location>
</feature>
<dbReference type="AlphaFoldDB" id="A0A8J3ILW0"/>
<keyword evidence="2" id="KW-0521">NADP</keyword>
<dbReference type="InterPro" id="IPR013154">
    <property type="entry name" value="ADH-like_N"/>
</dbReference>
<dbReference type="Proteomes" id="UP000597444">
    <property type="component" value="Unassembled WGS sequence"/>
</dbReference>
<dbReference type="SUPFAM" id="SSF50129">
    <property type="entry name" value="GroES-like"/>
    <property type="match status" value="1"/>
</dbReference>
<dbReference type="GO" id="GO:0008270">
    <property type="term" value="F:zinc ion binding"/>
    <property type="evidence" value="ECO:0007669"/>
    <property type="project" value="InterPro"/>
</dbReference>
<dbReference type="RefSeq" id="WP_220203390.1">
    <property type="nucleotide sequence ID" value="NZ_BNJK01000001.1"/>
</dbReference>
<dbReference type="InterPro" id="IPR013149">
    <property type="entry name" value="ADH-like_C"/>
</dbReference>
<dbReference type="NCBIfam" id="TIGR02817">
    <property type="entry name" value="adh_fam_1"/>
    <property type="match status" value="1"/>
</dbReference>
<dbReference type="InterPro" id="IPR011032">
    <property type="entry name" value="GroES-like_sf"/>
</dbReference>
<comment type="caution">
    <text evidence="5">The sequence shown here is derived from an EMBL/GenBank/DDBJ whole genome shotgun (WGS) entry which is preliminary data.</text>
</comment>
<dbReference type="Pfam" id="PF00107">
    <property type="entry name" value="ADH_zinc_N"/>
    <property type="match status" value="1"/>
</dbReference>
<name>A0A8J3ILW0_9CHLR</name>
<dbReference type="GO" id="GO:0016491">
    <property type="term" value="F:oxidoreductase activity"/>
    <property type="evidence" value="ECO:0007669"/>
    <property type="project" value="UniProtKB-KW"/>
</dbReference>
<keyword evidence="3" id="KW-0479">Metal-binding</keyword>
<evidence type="ECO:0000259" key="4">
    <source>
        <dbReference type="SMART" id="SM00829"/>
    </source>
</evidence>
<proteinExistence type="inferred from homology"/>
<evidence type="ECO:0000256" key="1">
    <source>
        <dbReference type="ARBA" id="ARBA00010371"/>
    </source>
</evidence>
<keyword evidence="3" id="KW-0862">Zinc</keyword>
<protein>
    <recommendedName>
        <fullName evidence="3">Zinc-type alcohol dehydrogenase-like protein</fullName>
    </recommendedName>
</protein>
<keyword evidence="6" id="KW-1185">Reference proteome</keyword>
<evidence type="ECO:0000313" key="6">
    <source>
        <dbReference type="Proteomes" id="UP000597444"/>
    </source>
</evidence>
<gene>
    <name evidence="5" type="ORF">KSF_026140</name>
</gene>
<dbReference type="EMBL" id="BNJK01000001">
    <property type="protein sequence ID" value="GHO92566.1"/>
    <property type="molecule type" value="Genomic_DNA"/>
</dbReference>
<accession>A0A8J3ILW0</accession>
<dbReference type="InterPro" id="IPR036291">
    <property type="entry name" value="NAD(P)-bd_dom_sf"/>
</dbReference>
<dbReference type="Gene3D" id="3.40.50.720">
    <property type="entry name" value="NAD(P)-binding Rossmann-like Domain"/>
    <property type="match status" value="1"/>
</dbReference>
<evidence type="ECO:0000256" key="3">
    <source>
        <dbReference type="RuleBase" id="RU364000"/>
    </source>
</evidence>
<organism evidence="5 6">
    <name type="scientific">Reticulibacter mediterranei</name>
    <dbReference type="NCBI Taxonomy" id="2778369"/>
    <lineage>
        <taxon>Bacteria</taxon>
        <taxon>Bacillati</taxon>
        <taxon>Chloroflexota</taxon>
        <taxon>Ktedonobacteria</taxon>
        <taxon>Ktedonobacterales</taxon>
        <taxon>Reticulibacteraceae</taxon>
        <taxon>Reticulibacter</taxon>
    </lineage>
</organism>
<keyword evidence="3" id="KW-0560">Oxidoreductase</keyword>
<dbReference type="Pfam" id="PF08240">
    <property type="entry name" value="ADH_N"/>
    <property type="match status" value="1"/>
</dbReference>
<dbReference type="PANTHER" id="PTHR44154">
    <property type="entry name" value="QUINONE OXIDOREDUCTASE"/>
    <property type="match status" value="1"/>
</dbReference>
<dbReference type="InterPro" id="IPR014182">
    <property type="entry name" value="ADH_Zn_typ-1"/>
</dbReference>
<dbReference type="InterPro" id="IPR051603">
    <property type="entry name" value="Zinc-ADH_QOR/CCCR"/>
</dbReference>
<evidence type="ECO:0000313" key="5">
    <source>
        <dbReference type="EMBL" id="GHO92566.1"/>
    </source>
</evidence>
<dbReference type="SMART" id="SM00829">
    <property type="entry name" value="PKS_ER"/>
    <property type="match status" value="1"/>
</dbReference>